<dbReference type="EMBL" id="JAPDRQ010000121">
    <property type="protein sequence ID" value="KAJ9654443.1"/>
    <property type="molecule type" value="Genomic_DNA"/>
</dbReference>
<organism evidence="1 2">
    <name type="scientific">Neophaeococcomyces mojaviensis</name>
    <dbReference type="NCBI Taxonomy" id="3383035"/>
    <lineage>
        <taxon>Eukaryota</taxon>
        <taxon>Fungi</taxon>
        <taxon>Dikarya</taxon>
        <taxon>Ascomycota</taxon>
        <taxon>Pezizomycotina</taxon>
        <taxon>Eurotiomycetes</taxon>
        <taxon>Chaetothyriomycetidae</taxon>
        <taxon>Chaetothyriales</taxon>
        <taxon>Chaetothyriales incertae sedis</taxon>
        <taxon>Neophaeococcomyces</taxon>
    </lineage>
</organism>
<sequence length="257" mass="28681">MLRSNARSVQKLEPRIFETAMNKHRPPQDKVRSIEFENLQFAYPHRPDTRVLKGIFLRIEKGQFVAFVGASGCGKSTMIAMLERFYDPVRVQQEPTLYAGTVRENISFGDPELEKPCTDEAIEEACRAANAWDFVLSLPEGLSTQCGNNGSQFSGGQRQRLAIARALIRKPNLLLLDEATSALDTQSEKIVQDALKRASEDSERITIAVTHRLSTVRDADLICVFYGGRIIETGTHTELLSGQGKMYRAMCKAQGLT</sequence>
<protein>
    <submittedName>
        <fullName evidence="1">Uncharacterized protein</fullName>
    </submittedName>
</protein>
<gene>
    <name evidence="1" type="ORF">H2198_006523</name>
</gene>
<name>A0ACC3A368_9EURO</name>
<reference evidence="1" key="1">
    <citation type="submission" date="2022-10" db="EMBL/GenBank/DDBJ databases">
        <title>Culturing micro-colonial fungi from biological soil crusts in the Mojave desert and describing Neophaeococcomyces mojavensis, and introducing the new genera and species Taxawa tesnikishii.</title>
        <authorList>
            <person name="Kurbessoian T."/>
            <person name="Stajich J.E."/>
        </authorList>
    </citation>
    <scope>NUCLEOTIDE SEQUENCE</scope>
    <source>
        <strain evidence="1">JES_112</strain>
    </source>
</reference>
<dbReference type="Proteomes" id="UP001172386">
    <property type="component" value="Unassembled WGS sequence"/>
</dbReference>
<keyword evidence="2" id="KW-1185">Reference proteome</keyword>
<accession>A0ACC3A368</accession>
<evidence type="ECO:0000313" key="1">
    <source>
        <dbReference type="EMBL" id="KAJ9654443.1"/>
    </source>
</evidence>
<comment type="caution">
    <text evidence="1">The sequence shown here is derived from an EMBL/GenBank/DDBJ whole genome shotgun (WGS) entry which is preliminary data.</text>
</comment>
<proteinExistence type="predicted"/>
<evidence type="ECO:0000313" key="2">
    <source>
        <dbReference type="Proteomes" id="UP001172386"/>
    </source>
</evidence>